<organism evidence="6 7">
    <name type="scientific">Nonomuraea corallina</name>
    <dbReference type="NCBI Taxonomy" id="2989783"/>
    <lineage>
        <taxon>Bacteria</taxon>
        <taxon>Bacillati</taxon>
        <taxon>Actinomycetota</taxon>
        <taxon>Actinomycetes</taxon>
        <taxon>Streptosporangiales</taxon>
        <taxon>Streptosporangiaceae</taxon>
        <taxon>Nonomuraea</taxon>
    </lineage>
</organism>
<comment type="caution">
    <text evidence="6">The sequence shown here is derived from an EMBL/GenBank/DDBJ whole genome shotgun (WGS) entry which is preliminary data.</text>
</comment>
<evidence type="ECO:0000259" key="5">
    <source>
        <dbReference type="Pfam" id="PF13377"/>
    </source>
</evidence>
<dbReference type="InterPro" id="IPR046335">
    <property type="entry name" value="LacI/GalR-like_sensor"/>
</dbReference>
<evidence type="ECO:0000256" key="3">
    <source>
        <dbReference type="ARBA" id="ARBA00023163"/>
    </source>
</evidence>
<sequence>MTPEQPRPSLSPPVIAGRPVTTLPAEPSRRLVAALAGRRGSRENILVDVVMRGPVSPHTLAILCGIEDAAWRLGVDLVLSAAGGRPGNGWPDRVDGHDTAGVLLVRAAPTAAEWAWLTDRGIPAVLVDPRRKPPPGAPVVASANRAGARAAVAHLIGLGHERIAVITGRPGVPCGADRLAGYRDAMAAAGLPADPAWQACGYFQTGLARQAALDLLNRLPAPPTAVFACSDTMAIGVYEALAERGLSVPGDVSVVGFDDAAEAG</sequence>
<evidence type="ECO:0000256" key="1">
    <source>
        <dbReference type="ARBA" id="ARBA00023015"/>
    </source>
</evidence>
<dbReference type="Gene3D" id="3.40.50.2300">
    <property type="match status" value="2"/>
</dbReference>
<feature type="region of interest" description="Disordered" evidence="4">
    <location>
        <begin position="1"/>
        <end position="21"/>
    </location>
</feature>
<dbReference type="RefSeq" id="WP_270159313.1">
    <property type="nucleotide sequence ID" value="NZ_JAPNNL010000229.1"/>
</dbReference>
<keyword evidence="3" id="KW-0804">Transcription</keyword>
<gene>
    <name evidence="6" type="ORF">OUY22_33650</name>
</gene>
<dbReference type="Pfam" id="PF13377">
    <property type="entry name" value="Peripla_BP_3"/>
    <property type="match status" value="1"/>
</dbReference>
<dbReference type="SUPFAM" id="SSF53822">
    <property type="entry name" value="Periplasmic binding protein-like I"/>
    <property type="match status" value="1"/>
</dbReference>
<feature type="domain" description="Transcriptional regulator LacI/GalR-like sensor" evidence="5">
    <location>
        <begin position="152"/>
        <end position="262"/>
    </location>
</feature>
<dbReference type="PANTHER" id="PTHR30146:SF153">
    <property type="entry name" value="LACTOSE OPERON REPRESSOR"/>
    <property type="match status" value="1"/>
</dbReference>
<keyword evidence="1" id="KW-0805">Transcription regulation</keyword>
<keyword evidence="7" id="KW-1185">Reference proteome</keyword>
<reference evidence="6" key="1">
    <citation type="submission" date="2022-11" db="EMBL/GenBank/DDBJ databases">
        <title>Nonomuraea corallina sp. nov., a new species of the genus Nonomuraea isolated from sea side sediment in Thai sea.</title>
        <authorList>
            <person name="Ngamcharungchit C."/>
            <person name="Matsumoto A."/>
            <person name="Suriyachadkun C."/>
            <person name="Panbangred W."/>
            <person name="Inahashi Y."/>
            <person name="Intra B."/>
        </authorList>
    </citation>
    <scope>NUCLEOTIDE SEQUENCE</scope>
    <source>
        <strain evidence="6">MCN248</strain>
    </source>
</reference>
<evidence type="ECO:0000256" key="2">
    <source>
        <dbReference type="ARBA" id="ARBA00023125"/>
    </source>
</evidence>
<evidence type="ECO:0000313" key="6">
    <source>
        <dbReference type="EMBL" id="MDA0638378.1"/>
    </source>
</evidence>
<dbReference type="EMBL" id="JAPNNL010000229">
    <property type="protein sequence ID" value="MDA0638378.1"/>
    <property type="molecule type" value="Genomic_DNA"/>
</dbReference>
<name>A0ABT4SMA6_9ACTN</name>
<evidence type="ECO:0000313" key="7">
    <source>
        <dbReference type="Proteomes" id="UP001144036"/>
    </source>
</evidence>
<accession>A0ABT4SMA6</accession>
<proteinExistence type="predicted"/>
<protein>
    <submittedName>
        <fullName evidence="6">Substrate-binding domain-containing protein</fullName>
    </submittedName>
</protein>
<dbReference type="InterPro" id="IPR028082">
    <property type="entry name" value="Peripla_BP_I"/>
</dbReference>
<feature type="compositionally biased region" description="Pro residues" evidence="4">
    <location>
        <begin position="1"/>
        <end position="11"/>
    </location>
</feature>
<feature type="non-terminal residue" evidence="6">
    <location>
        <position position="264"/>
    </location>
</feature>
<evidence type="ECO:0000256" key="4">
    <source>
        <dbReference type="SAM" id="MobiDB-lite"/>
    </source>
</evidence>
<keyword evidence="2" id="KW-0238">DNA-binding</keyword>
<dbReference type="PANTHER" id="PTHR30146">
    <property type="entry name" value="LACI-RELATED TRANSCRIPTIONAL REPRESSOR"/>
    <property type="match status" value="1"/>
</dbReference>
<dbReference type="Proteomes" id="UP001144036">
    <property type="component" value="Unassembled WGS sequence"/>
</dbReference>